<dbReference type="AlphaFoldDB" id="A0A160NSI3"/>
<protein>
    <submittedName>
        <fullName evidence="3">Uncharacterized protein</fullName>
    </submittedName>
</protein>
<proteinExistence type="predicted"/>
<dbReference type="EMBL" id="AP017424">
    <property type="protein sequence ID" value="BAU81299.1"/>
    <property type="molecule type" value="Genomic_DNA"/>
</dbReference>
<evidence type="ECO:0000256" key="2">
    <source>
        <dbReference type="SAM" id="Phobius"/>
    </source>
</evidence>
<keyword evidence="2" id="KW-0472">Membrane</keyword>
<feature type="transmembrane region" description="Helical" evidence="2">
    <location>
        <begin position="74"/>
        <end position="96"/>
    </location>
</feature>
<dbReference type="KEGG" id="slau:SLA_0344"/>
<name>A0A160NSI3_STRLU</name>
<evidence type="ECO:0000313" key="4">
    <source>
        <dbReference type="Proteomes" id="UP000217676"/>
    </source>
</evidence>
<feature type="transmembrane region" description="Helical" evidence="2">
    <location>
        <begin position="108"/>
        <end position="126"/>
    </location>
</feature>
<feature type="compositionally biased region" description="Low complexity" evidence="1">
    <location>
        <begin position="500"/>
        <end position="509"/>
    </location>
</feature>
<evidence type="ECO:0000313" key="3">
    <source>
        <dbReference type="EMBL" id="BAU81299.1"/>
    </source>
</evidence>
<gene>
    <name evidence="3" type="ORF">SLA_0344</name>
</gene>
<feature type="region of interest" description="Disordered" evidence="1">
    <location>
        <begin position="479"/>
        <end position="509"/>
    </location>
</feature>
<keyword evidence="2" id="KW-1133">Transmembrane helix</keyword>
<reference evidence="3 4" key="1">
    <citation type="journal article" date="2016" name="Genome Announc.">
        <title>Complete Genome Sequence of Thiostrepton-Producing Streptomyces laurentii ATCC 31255.</title>
        <authorList>
            <person name="Doi K."/>
            <person name="Fujino Y."/>
            <person name="Nagayoshi Y."/>
            <person name="Ohshima T."/>
            <person name="Ogata S."/>
        </authorList>
    </citation>
    <scope>NUCLEOTIDE SEQUENCE [LARGE SCALE GENOMIC DNA]</scope>
    <source>
        <strain evidence="3 4">ATCC 31255</strain>
    </source>
</reference>
<sequence>MEQRQAVLLPRYAEDMPTRELCGWTYRGTEFADAVTKLFVMERFRAHGRPQGLDLVAVVRHARRARRLHLFRDITLSLCLIVMAAGVVGMVAALIVRDMARLTDCLRLALYALLPAAVLAYVWNWVLSRFQQAVHWGDARPRDGAGPVDAVLESDLEALEAANVALYRSKGRGGEEPFVDSGVLVLQRTWPSIDISRPAPGDGADRPDVTELKPAELHAYMAEHLPQAAGLDGLRACNRLYVQGDRVRDIDGGALFGKGRRRPLVNIDTTLVDEGITAASMAMRTYLTLELVGSGGSYVVTMHVRARVSKSQLSWQLAASYVPPVNAAFGGRPMGWAETAWRALGLTRTRFRADLFGSPGRVLGRPARHLANGFRLLWRSHRVRRPHGYFDYGASGTLRAAVSDPDRSHDLTQRMDAQLALQRMQEALLTLTERFLKEHGIDTSGLRDTRGTITLQTYNFSGPIHGQNIFGDGGTNILTGMGSSAGDPGQAAQGTPPVPSGSAAGPAGT</sequence>
<dbReference type="Proteomes" id="UP000217676">
    <property type="component" value="Chromosome"/>
</dbReference>
<accession>A0A160NSI3</accession>
<organism evidence="3 4">
    <name type="scientific">Streptomyces laurentii</name>
    <dbReference type="NCBI Taxonomy" id="39478"/>
    <lineage>
        <taxon>Bacteria</taxon>
        <taxon>Bacillati</taxon>
        <taxon>Actinomycetota</taxon>
        <taxon>Actinomycetes</taxon>
        <taxon>Kitasatosporales</taxon>
        <taxon>Streptomycetaceae</taxon>
        <taxon>Streptomyces</taxon>
    </lineage>
</organism>
<keyword evidence="4" id="KW-1185">Reference proteome</keyword>
<evidence type="ECO:0000256" key="1">
    <source>
        <dbReference type="SAM" id="MobiDB-lite"/>
    </source>
</evidence>
<keyword evidence="2" id="KW-0812">Transmembrane</keyword>